<feature type="compositionally biased region" description="Low complexity" evidence="1">
    <location>
        <begin position="12"/>
        <end position="29"/>
    </location>
</feature>
<keyword evidence="4" id="KW-1185">Reference proteome</keyword>
<dbReference type="Gramene" id="TraesRN4A0101053000.1">
    <property type="protein sequence ID" value="TraesRN4A0101053000.1"/>
    <property type="gene ID" value="TraesRN4A0101053000"/>
</dbReference>
<dbReference type="Gramene" id="TraesLAC4A03G02144020.1">
    <property type="protein sequence ID" value="TraesLAC4A03G02144020.1"/>
    <property type="gene ID" value="TraesLAC4A03G02144020"/>
</dbReference>
<dbReference type="STRING" id="4565.A0A3B6I062"/>
<dbReference type="SMART" id="SM00848">
    <property type="entry name" value="Inhibitor_I29"/>
    <property type="match status" value="1"/>
</dbReference>
<dbReference type="AlphaFoldDB" id="A0A3B6I062"/>
<dbReference type="OrthoDB" id="692210at2759"/>
<dbReference type="Gramene" id="TraesJAG4A03G02191300.1">
    <property type="protein sequence ID" value="TraesJAG4A03G02191300.1"/>
    <property type="gene ID" value="TraesJAG4A03G02191300"/>
</dbReference>
<dbReference type="InterPro" id="IPR038765">
    <property type="entry name" value="Papain-like_cys_pep_sf"/>
</dbReference>
<feature type="domain" description="Cathepsin propeptide inhibitor" evidence="2">
    <location>
        <begin position="87"/>
        <end position="143"/>
    </location>
</feature>
<evidence type="ECO:0000313" key="3">
    <source>
        <dbReference type="EnsemblPlants" id="TraesCS4A02G371700.1"/>
    </source>
</evidence>
<dbReference type="Gramene" id="TraesROB_scaffold_150301_01G000100.1">
    <property type="protein sequence ID" value="TraesROB_scaffold_150301_01G000100.1"/>
    <property type="gene ID" value="TraesROB_scaffold_150301_01G000100"/>
</dbReference>
<dbReference type="Gramene" id="TraesCAD_scaffold_015460_01G000200.1">
    <property type="protein sequence ID" value="TraesCAD_scaffold_015460_01G000200.1"/>
    <property type="gene ID" value="TraesCAD_scaffold_015460_01G000200"/>
</dbReference>
<evidence type="ECO:0000256" key="1">
    <source>
        <dbReference type="SAM" id="MobiDB-lite"/>
    </source>
</evidence>
<dbReference type="Gramene" id="TraesCS4A03G0917600.1">
    <property type="protein sequence ID" value="TraesCS4A03G0917600.1.CDS"/>
    <property type="gene ID" value="TraesCS4A03G0917600"/>
</dbReference>
<dbReference type="Gramene" id="TraesLDM4A03G02189300.1">
    <property type="protein sequence ID" value="TraesLDM4A03G02189300.1"/>
    <property type="gene ID" value="TraesLDM4A03G02189300"/>
</dbReference>
<dbReference type="SUPFAM" id="SSF54001">
    <property type="entry name" value="Cysteine proteinases"/>
    <property type="match status" value="1"/>
</dbReference>
<dbReference type="Gene3D" id="1.10.287.2250">
    <property type="match status" value="1"/>
</dbReference>
<dbReference type="GeneID" id="123082862"/>
<sequence>MSLRRSVGSLLARRFSPRPRATPRTAPARSVHSLKDFPIAHGIGRAAVVAAAALASAGALAHQYFRKGPADDESAPRGKEEDLKAMFEDWAKKQNRTYRDEEEKAMRFQVFKDNVDWIESLPPSIREKSLPLNCFADFKPEERPLGRSGQCCIIDIDGHGPDAEEEYLQNKFLAENENGEAFVWKPAMKQGDKQATHVSA</sequence>
<dbReference type="Gramene" id="TraesSTA4A03G02188060.1">
    <property type="protein sequence ID" value="TraesSTA4A03G02188060.1"/>
    <property type="gene ID" value="TraesSTA4A03G02188060"/>
</dbReference>
<evidence type="ECO:0000259" key="2">
    <source>
        <dbReference type="SMART" id="SM00848"/>
    </source>
</evidence>
<dbReference type="InterPro" id="IPR013201">
    <property type="entry name" value="Prot_inhib_I29"/>
</dbReference>
<reference evidence="3" key="2">
    <citation type="submission" date="2018-10" db="UniProtKB">
        <authorList>
            <consortium name="EnsemblPlants"/>
        </authorList>
    </citation>
    <scope>IDENTIFICATION</scope>
</reference>
<dbReference type="RefSeq" id="XP_044361028.1">
    <property type="nucleotide sequence ID" value="XM_044505093.1"/>
</dbReference>
<dbReference type="Proteomes" id="UP000019116">
    <property type="component" value="Chromosome 4A"/>
</dbReference>
<name>A0A3B6I062_WHEAT</name>
<dbReference type="Gramene" id="TraesCS4A02G371700.1">
    <property type="protein sequence ID" value="TraesCS4A02G371700.1"/>
    <property type="gene ID" value="TraesCS4A02G371700"/>
</dbReference>
<feature type="region of interest" description="Disordered" evidence="1">
    <location>
        <begin position="1"/>
        <end position="29"/>
    </location>
</feature>
<accession>A0A3B6I062</accession>
<gene>
    <name evidence="3" type="primary">LOC123082862</name>
</gene>
<reference evidence="3" key="1">
    <citation type="submission" date="2018-08" db="EMBL/GenBank/DDBJ databases">
        <authorList>
            <person name="Rossello M."/>
        </authorList>
    </citation>
    <scope>NUCLEOTIDE SEQUENCE [LARGE SCALE GENOMIC DNA]</scope>
    <source>
        <strain evidence="3">cv. Chinese Spring</strain>
    </source>
</reference>
<dbReference type="Pfam" id="PF08246">
    <property type="entry name" value="Inhibitor_I29"/>
    <property type="match status" value="1"/>
</dbReference>
<protein>
    <recommendedName>
        <fullName evidence="2">Cathepsin propeptide inhibitor domain-containing protein</fullName>
    </recommendedName>
</protein>
<dbReference type="Gramene" id="TraesWEE_scaffold_009646_01G000200.1">
    <property type="protein sequence ID" value="TraesWEE_scaffold_009646_01G000200.1"/>
    <property type="gene ID" value="TraesWEE_scaffold_009646_01G000200"/>
</dbReference>
<organism evidence="3">
    <name type="scientific">Triticum aestivum</name>
    <name type="common">Wheat</name>
    <dbReference type="NCBI Taxonomy" id="4565"/>
    <lineage>
        <taxon>Eukaryota</taxon>
        <taxon>Viridiplantae</taxon>
        <taxon>Streptophyta</taxon>
        <taxon>Embryophyta</taxon>
        <taxon>Tracheophyta</taxon>
        <taxon>Spermatophyta</taxon>
        <taxon>Magnoliopsida</taxon>
        <taxon>Liliopsida</taxon>
        <taxon>Poales</taxon>
        <taxon>Poaceae</taxon>
        <taxon>BOP clade</taxon>
        <taxon>Pooideae</taxon>
        <taxon>Triticodae</taxon>
        <taxon>Triticeae</taxon>
        <taxon>Triticinae</taxon>
        <taxon>Triticum</taxon>
    </lineage>
</organism>
<dbReference type="Gramene" id="TraesJUL4A03G02210350.1">
    <property type="protein sequence ID" value="TraesJUL4A03G02210350.1"/>
    <property type="gene ID" value="TraesJUL4A03G02210350"/>
</dbReference>
<evidence type="ECO:0000313" key="4">
    <source>
        <dbReference type="Proteomes" id="UP000019116"/>
    </source>
</evidence>
<dbReference type="SMR" id="A0A3B6I062"/>
<dbReference type="EnsemblPlants" id="TraesCS4A02G371700.1">
    <property type="protein sequence ID" value="TraesCS4A02G371700.1"/>
    <property type="gene ID" value="TraesCS4A02G371700"/>
</dbReference>
<proteinExistence type="predicted"/>